<protein>
    <submittedName>
        <fullName evidence="3">Uncharacterized protein</fullName>
    </submittedName>
</protein>
<evidence type="ECO:0000256" key="2">
    <source>
        <dbReference type="SAM" id="SignalP"/>
    </source>
</evidence>
<feature type="region of interest" description="Disordered" evidence="1">
    <location>
        <begin position="32"/>
        <end position="82"/>
    </location>
</feature>
<keyword evidence="2" id="KW-0732">Signal</keyword>
<name>A0A6A6ZJV0_9PLEO</name>
<evidence type="ECO:0000313" key="4">
    <source>
        <dbReference type="Proteomes" id="UP000799424"/>
    </source>
</evidence>
<feature type="compositionally biased region" description="Polar residues" evidence="1">
    <location>
        <begin position="70"/>
        <end position="82"/>
    </location>
</feature>
<dbReference type="Proteomes" id="UP000799424">
    <property type="component" value="Unassembled WGS sequence"/>
</dbReference>
<dbReference type="EMBL" id="MU006237">
    <property type="protein sequence ID" value="KAF2821320.1"/>
    <property type="molecule type" value="Genomic_DNA"/>
</dbReference>
<reference evidence="3" key="1">
    <citation type="journal article" date="2020" name="Stud. Mycol.">
        <title>101 Dothideomycetes genomes: a test case for predicting lifestyles and emergence of pathogens.</title>
        <authorList>
            <person name="Haridas S."/>
            <person name="Albert R."/>
            <person name="Binder M."/>
            <person name="Bloem J."/>
            <person name="Labutti K."/>
            <person name="Salamov A."/>
            <person name="Andreopoulos B."/>
            <person name="Baker S."/>
            <person name="Barry K."/>
            <person name="Bills G."/>
            <person name="Bluhm B."/>
            <person name="Cannon C."/>
            <person name="Castanera R."/>
            <person name="Culley D."/>
            <person name="Daum C."/>
            <person name="Ezra D."/>
            <person name="Gonzalez J."/>
            <person name="Henrissat B."/>
            <person name="Kuo A."/>
            <person name="Liang C."/>
            <person name="Lipzen A."/>
            <person name="Lutzoni F."/>
            <person name="Magnuson J."/>
            <person name="Mondo S."/>
            <person name="Nolan M."/>
            <person name="Ohm R."/>
            <person name="Pangilinan J."/>
            <person name="Park H.-J."/>
            <person name="Ramirez L."/>
            <person name="Alfaro M."/>
            <person name="Sun H."/>
            <person name="Tritt A."/>
            <person name="Yoshinaga Y."/>
            <person name="Zwiers L.-H."/>
            <person name="Turgeon B."/>
            <person name="Goodwin S."/>
            <person name="Spatafora J."/>
            <person name="Crous P."/>
            <person name="Grigoriev I."/>
        </authorList>
    </citation>
    <scope>NUCLEOTIDE SEQUENCE</scope>
    <source>
        <strain evidence="3">CBS 113818</strain>
    </source>
</reference>
<evidence type="ECO:0000256" key="1">
    <source>
        <dbReference type="SAM" id="MobiDB-lite"/>
    </source>
</evidence>
<feature type="signal peptide" evidence="2">
    <location>
        <begin position="1"/>
        <end position="20"/>
    </location>
</feature>
<dbReference type="AlphaFoldDB" id="A0A6A6ZJV0"/>
<evidence type="ECO:0000313" key="3">
    <source>
        <dbReference type="EMBL" id="KAF2821320.1"/>
    </source>
</evidence>
<feature type="chain" id="PRO_5025436488" evidence="2">
    <location>
        <begin position="21"/>
        <end position="168"/>
    </location>
</feature>
<dbReference type="OrthoDB" id="3799612at2759"/>
<proteinExistence type="predicted"/>
<feature type="compositionally biased region" description="Polar residues" evidence="1">
    <location>
        <begin position="106"/>
        <end position="117"/>
    </location>
</feature>
<feature type="compositionally biased region" description="Low complexity" evidence="1">
    <location>
        <begin position="39"/>
        <end position="69"/>
    </location>
</feature>
<feature type="region of interest" description="Disordered" evidence="1">
    <location>
        <begin position="100"/>
        <end position="168"/>
    </location>
</feature>
<organism evidence="3 4">
    <name type="scientific">Ophiobolus disseminans</name>
    <dbReference type="NCBI Taxonomy" id="1469910"/>
    <lineage>
        <taxon>Eukaryota</taxon>
        <taxon>Fungi</taxon>
        <taxon>Dikarya</taxon>
        <taxon>Ascomycota</taxon>
        <taxon>Pezizomycotina</taxon>
        <taxon>Dothideomycetes</taxon>
        <taxon>Pleosporomycetidae</taxon>
        <taxon>Pleosporales</taxon>
        <taxon>Pleosporineae</taxon>
        <taxon>Phaeosphaeriaceae</taxon>
        <taxon>Ophiobolus</taxon>
    </lineage>
</organism>
<gene>
    <name evidence="3" type="ORF">CC86DRAFT_458997</name>
</gene>
<keyword evidence="4" id="KW-1185">Reference proteome</keyword>
<accession>A0A6A6ZJV0</accession>
<sequence>MRSTSFLAFALCALSATVLSAPTPQLTNILGSVTRPGADNNNEFTDNGNNNGNDNGGNNSAGNDNGNDNLAGSQNEVGNDNTFSFPSLKNVLNEREAGLLDPLRGMTSTVGSVTDPTAGSGNSFIGNGNDNGNNNANGNSAGNNNGNNNQAGSGNKVGNGNSFDFGKK</sequence>
<feature type="compositionally biased region" description="Low complexity" evidence="1">
    <location>
        <begin position="118"/>
        <end position="154"/>
    </location>
</feature>